<dbReference type="Pfam" id="PF09925">
    <property type="entry name" value="DUF2157"/>
    <property type="match status" value="1"/>
</dbReference>
<comment type="caution">
    <text evidence="4">The sequence shown here is derived from an EMBL/GenBank/DDBJ whole genome shotgun (WGS) entry which is preliminary data.</text>
</comment>
<proteinExistence type="predicted"/>
<feature type="transmembrane region" description="Helical" evidence="2">
    <location>
        <begin position="247"/>
        <end position="264"/>
    </location>
</feature>
<sequence length="423" mass="42507">MTAPPTAPPPPSPTAPGEARPPVRATPSRLAWLEDQLDAWAADGLLDAGTAASIRGRYVAHRRVTLARIVLTLGAAFVGLGVIWLVAANLDDLSPLVRFALVVLLWLGLVTAAETVAARTGGRREDEGSPLVGALRLLAVAAFGAVVFQAAQSLQVPAYEPSLVGIWALGALVYGYAVGGVSPVLVGIVLSAGWVVWHVVDTATDPGAAVVAVAAVGLGAVALGVLHGPAGRRGLVPVGLGLPWREVGAVLALGALFVAALPFFDAPPTWSVLAVVVLAAAVLLAGASLVPGAGATRVDRLEVGVGAAVLAAALVLVSWSTSTSITDPSQLAAGDLARAVVAVVVYLAVASGYAVLGGMRGSGRLTWVATGALVVFTTTQAFAVFAPVLSGAVLFLAVGLVLLGTGVLADRGRRRLVAEGRAA</sequence>
<dbReference type="AlphaFoldDB" id="A0A941D816"/>
<keyword evidence="2" id="KW-0472">Membrane</keyword>
<feature type="transmembrane region" description="Helical" evidence="2">
    <location>
        <begin position="392"/>
        <end position="409"/>
    </location>
</feature>
<dbReference type="EMBL" id="JAGSNF010000012">
    <property type="protein sequence ID" value="MBR7743518.1"/>
    <property type="molecule type" value="Genomic_DNA"/>
</dbReference>
<feature type="transmembrane region" description="Helical" evidence="2">
    <location>
        <begin position="184"/>
        <end position="200"/>
    </location>
</feature>
<evidence type="ECO:0000256" key="1">
    <source>
        <dbReference type="SAM" id="MobiDB-lite"/>
    </source>
</evidence>
<keyword evidence="2" id="KW-1133">Transmembrane helix</keyword>
<feature type="transmembrane region" description="Helical" evidence="2">
    <location>
        <begin position="270"/>
        <end position="289"/>
    </location>
</feature>
<feature type="domain" description="DUF2157" evidence="3">
    <location>
        <begin position="39"/>
        <end position="178"/>
    </location>
</feature>
<feature type="transmembrane region" description="Helical" evidence="2">
    <location>
        <begin position="206"/>
        <end position="226"/>
    </location>
</feature>
<feature type="region of interest" description="Disordered" evidence="1">
    <location>
        <begin position="1"/>
        <end position="24"/>
    </location>
</feature>
<protein>
    <submittedName>
        <fullName evidence="4">DUF2157 domain-containing protein</fullName>
    </submittedName>
</protein>
<gene>
    <name evidence="4" type="ORF">KC207_09480</name>
</gene>
<dbReference type="InterPro" id="IPR018677">
    <property type="entry name" value="DUF2157"/>
</dbReference>
<feature type="compositionally biased region" description="Pro residues" evidence="1">
    <location>
        <begin position="1"/>
        <end position="14"/>
    </location>
</feature>
<keyword evidence="2" id="KW-0812">Transmembrane</keyword>
<reference evidence="4" key="1">
    <citation type="submission" date="2021-04" db="EMBL/GenBank/DDBJ databases">
        <title>Phycicoccus avicenniae sp. nov., a novel endophytic actinomycetes isolated from branch of Avicennia mariana.</title>
        <authorList>
            <person name="Tuo L."/>
        </authorList>
    </citation>
    <scope>NUCLEOTIDE SEQUENCE</scope>
    <source>
        <strain evidence="4">BSK3Z-2</strain>
    </source>
</reference>
<feature type="transmembrane region" description="Helical" evidence="2">
    <location>
        <begin position="99"/>
        <end position="118"/>
    </location>
</feature>
<evidence type="ECO:0000313" key="5">
    <source>
        <dbReference type="Proteomes" id="UP000677016"/>
    </source>
</evidence>
<accession>A0A941D816</accession>
<feature type="transmembrane region" description="Helical" evidence="2">
    <location>
        <begin position="65"/>
        <end position="87"/>
    </location>
</feature>
<feature type="transmembrane region" description="Helical" evidence="2">
    <location>
        <begin position="130"/>
        <end position="152"/>
    </location>
</feature>
<evidence type="ECO:0000259" key="3">
    <source>
        <dbReference type="Pfam" id="PF09925"/>
    </source>
</evidence>
<evidence type="ECO:0000313" key="4">
    <source>
        <dbReference type="EMBL" id="MBR7743518.1"/>
    </source>
</evidence>
<evidence type="ECO:0000256" key="2">
    <source>
        <dbReference type="SAM" id="Phobius"/>
    </source>
</evidence>
<dbReference type="Proteomes" id="UP000677016">
    <property type="component" value="Unassembled WGS sequence"/>
</dbReference>
<name>A0A941D816_9MICO</name>
<organism evidence="4 5">
    <name type="scientific">Phycicoccus avicenniae</name>
    <dbReference type="NCBI Taxonomy" id="2828860"/>
    <lineage>
        <taxon>Bacteria</taxon>
        <taxon>Bacillati</taxon>
        <taxon>Actinomycetota</taxon>
        <taxon>Actinomycetes</taxon>
        <taxon>Micrococcales</taxon>
        <taxon>Intrasporangiaceae</taxon>
        <taxon>Phycicoccus</taxon>
    </lineage>
</organism>
<feature type="transmembrane region" description="Helical" evidence="2">
    <location>
        <begin position="339"/>
        <end position="358"/>
    </location>
</feature>
<feature type="transmembrane region" description="Helical" evidence="2">
    <location>
        <begin position="301"/>
        <end position="319"/>
    </location>
</feature>
<keyword evidence="5" id="KW-1185">Reference proteome</keyword>
<dbReference type="RefSeq" id="WP_211602773.1">
    <property type="nucleotide sequence ID" value="NZ_JAGSNF010000012.1"/>
</dbReference>